<sequence>MTTQEKNKIIVRKFNEEFLMNGDLEVFETVVDKDFINYNFPASEDTRTITRDFIYTLHKAITNRKLTIIDMLTEGDKVVTFKTIEGTLSAPFMNATVIGSKITLKIIDIVQLRDEKYIGHWSVREVII</sequence>
<evidence type="ECO:0000313" key="2">
    <source>
        <dbReference type="Proteomes" id="UP000260644"/>
    </source>
</evidence>
<dbReference type="Proteomes" id="UP000260644">
    <property type="component" value="Unassembled WGS sequence"/>
</dbReference>
<comment type="caution">
    <text evidence="1">The sequence shown here is derived from an EMBL/GenBank/DDBJ whole genome shotgun (WGS) entry which is preliminary data.</text>
</comment>
<keyword evidence="2" id="KW-1185">Reference proteome</keyword>
<gene>
    <name evidence="1" type="ORF">DVR12_05375</name>
</gene>
<evidence type="ECO:0000313" key="1">
    <source>
        <dbReference type="EMBL" id="RFS24635.1"/>
    </source>
</evidence>
<dbReference type="Pfam" id="PF07366">
    <property type="entry name" value="SnoaL"/>
    <property type="match status" value="1"/>
</dbReference>
<protein>
    <recommendedName>
        <fullName evidence="3">SnoaL-like polyketide cyclase</fullName>
    </recommendedName>
</protein>
<dbReference type="Gene3D" id="3.10.450.50">
    <property type="match status" value="1"/>
</dbReference>
<dbReference type="OrthoDB" id="7876517at2"/>
<organism evidence="1 2">
    <name type="scientific">Chitinophaga silvatica</name>
    <dbReference type="NCBI Taxonomy" id="2282649"/>
    <lineage>
        <taxon>Bacteria</taxon>
        <taxon>Pseudomonadati</taxon>
        <taxon>Bacteroidota</taxon>
        <taxon>Chitinophagia</taxon>
        <taxon>Chitinophagales</taxon>
        <taxon>Chitinophagaceae</taxon>
        <taxon>Chitinophaga</taxon>
    </lineage>
</organism>
<dbReference type="GO" id="GO:0030638">
    <property type="term" value="P:polyketide metabolic process"/>
    <property type="evidence" value="ECO:0007669"/>
    <property type="project" value="InterPro"/>
</dbReference>
<proteinExistence type="predicted"/>
<dbReference type="AlphaFoldDB" id="A0A3E1YDK2"/>
<dbReference type="InterPro" id="IPR009959">
    <property type="entry name" value="Cyclase_SnoaL-like"/>
</dbReference>
<name>A0A3E1YDK2_9BACT</name>
<dbReference type="EMBL" id="QPMM01000002">
    <property type="protein sequence ID" value="RFS24635.1"/>
    <property type="molecule type" value="Genomic_DNA"/>
</dbReference>
<reference evidence="1 2" key="1">
    <citation type="submission" date="2018-07" db="EMBL/GenBank/DDBJ databases">
        <title>Chitinophaga K2CV101002-2 sp. nov., isolated from a monsoon evergreen broad-leaved forest soil.</title>
        <authorList>
            <person name="Lv Y."/>
        </authorList>
    </citation>
    <scope>NUCLEOTIDE SEQUENCE [LARGE SCALE GENOMIC DNA]</scope>
    <source>
        <strain evidence="1 2">GDMCC 1.1288</strain>
    </source>
</reference>
<evidence type="ECO:0008006" key="3">
    <source>
        <dbReference type="Google" id="ProtNLM"/>
    </source>
</evidence>
<dbReference type="InterPro" id="IPR032710">
    <property type="entry name" value="NTF2-like_dom_sf"/>
</dbReference>
<dbReference type="SUPFAM" id="SSF54427">
    <property type="entry name" value="NTF2-like"/>
    <property type="match status" value="1"/>
</dbReference>
<dbReference type="RefSeq" id="WP_116974443.1">
    <property type="nucleotide sequence ID" value="NZ_QPMM01000002.1"/>
</dbReference>
<accession>A0A3E1YDK2</accession>